<dbReference type="CDD" id="cd00093">
    <property type="entry name" value="HTH_XRE"/>
    <property type="match status" value="1"/>
</dbReference>
<dbReference type="RefSeq" id="WP_238074887.1">
    <property type="nucleotide sequence ID" value="NZ_JAKNJB010000037.1"/>
</dbReference>
<evidence type="ECO:0000259" key="1">
    <source>
        <dbReference type="PROSITE" id="PS50943"/>
    </source>
</evidence>
<dbReference type="Proteomes" id="UP001204562">
    <property type="component" value="Unassembled WGS sequence"/>
</dbReference>
<proteinExistence type="predicted"/>
<evidence type="ECO:0000313" key="2">
    <source>
        <dbReference type="EMBL" id="MCG4528543.1"/>
    </source>
</evidence>
<reference evidence="3" key="2">
    <citation type="submission" date="2022-06" db="EMBL/GenBank/DDBJ databases">
        <title>Isolation of gut microbiota from human fecal samples.</title>
        <authorList>
            <person name="Pamer E.G."/>
            <person name="Barat B."/>
            <person name="Waligurski E."/>
            <person name="Medina S."/>
            <person name="Paddock L."/>
            <person name="Mostad J."/>
        </authorList>
    </citation>
    <scope>NUCLEOTIDE SEQUENCE</scope>
    <source>
        <strain evidence="3">DFI.9.91</strain>
    </source>
</reference>
<keyword evidence="4" id="KW-1185">Reference proteome</keyword>
<sequence length="72" mass="8521">MYFRRLADMRNDRDLKQKEVAAYLGLHPDVYGRYEKGKREIPVWAVIKLAEYYRTSTDYLLGRTDDPAPPRA</sequence>
<evidence type="ECO:0000313" key="4">
    <source>
        <dbReference type="Proteomes" id="UP001200313"/>
    </source>
</evidence>
<comment type="caution">
    <text evidence="3">The sequence shown here is derived from an EMBL/GenBank/DDBJ whole genome shotgun (WGS) entry which is preliminary data.</text>
</comment>
<organism evidence="3 5">
    <name type="scientific">Intestinimonas massiliensis</name>
    <name type="common">ex Afouda et al. 2020</name>
    <dbReference type="NCBI Taxonomy" id="1673721"/>
    <lineage>
        <taxon>Bacteria</taxon>
        <taxon>Bacillati</taxon>
        <taxon>Bacillota</taxon>
        <taxon>Clostridia</taxon>
        <taxon>Eubacteriales</taxon>
        <taxon>Intestinimonas</taxon>
    </lineage>
</organism>
<feature type="domain" description="HTH cro/C1-type" evidence="1">
    <location>
        <begin position="6"/>
        <end position="60"/>
    </location>
</feature>
<accession>A0AAW5JMH1</accession>
<dbReference type="PROSITE" id="PS50943">
    <property type="entry name" value="HTH_CROC1"/>
    <property type="match status" value="1"/>
</dbReference>
<dbReference type="InterPro" id="IPR001387">
    <property type="entry name" value="Cro/C1-type_HTH"/>
</dbReference>
<dbReference type="Pfam" id="PF01381">
    <property type="entry name" value="HTH_3"/>
    <property type="match status" value="1"/>
</dbReference>
<gene>
    <name evidence="2" type="ORF">L0P79_15955</name>
    <name evidence="3" type="ORF">NE579_11400</name>
</gene>
<dbReference type="AlphaFoldDB" id="A0AAW5JMH1"/>
<dbReference type="GO" id="GO:0003677">
    <property type="term" value="F:DNA binding"/>
    <property type="evidence" value="ECO:0007669"/>
    <property type="project" value="InterPro"/>
</dbReference>
<dbReference type="SUPFAM" id="SSF47413">
    <property type="entry name" value="lambda repressor-like DNA-binding domains"/>
    <property type="match status" value="1"/>
</dbReference>
<dbReference type="InterPro" id="IPR010982">
    <property type="entry name" value="Lambda_DNA-bd_dom_sf"/>
</dbReference>
<name>A0AAW5JMH1_9FIRM</name>
<protein>
    <submittedName>
        <fullName evidence="3">Helix-turn-helix domain-containing protein</fullName>
    </submittedName>
</protein>
<dbReference type="EMBL" id="JANFYS010000023">
    <property type="protein sequence ID" value="MCQ4771062.1"/>
    <property type="molecule type" value="Genomic_DNA"/>
</dbReference>
<dbReference type="Gene3D" id="1.10.260.40">
    <property type="entry name" value="lambda repressor-like DNA-binding domains"/>
    <property type="match status" value="1"/>
</dbReference>
<dbReference type="EMBL" id="JAKNJB010000037">
    <property type="protein sequence ID" value="MCG4528543.1"/>
    <property type="molecule type" value="Genomic_DNA"/>
</dbReference>
<evidence type="ECO:0000313" key="3">
    <source>
        <dbReference type="EMBL" id="MCQ4771062.1"/>
    </source>
</evidence>
<dbReference type="Proteomes" id="UP001200313">
    <property type="component" value="Unassembled WGS sequence"/>
</dbReference>
<dbReference type="SMART" id="SM00530">
    <property type="entry name" value="HTH_XRE"/>
    <property type="match status" value="1"/>
</dbReference>
<evidence type="ECO:0000313" key="5">
    <source>
        <dbReference type="Proteomes" id="UP001204562"/>
    </source>
</evidence>
<reference evidence="2 4" key="1">
    <citation type="submission" date="2022-01" db="EMBL/GenBank/DDBJ databases">
        <title>Collection of gut derived symbiotic bacterial strains cultured from healthy donors.</title>
        <authorList>
            <person name="Lin H."/>
            <person name="Kohout C."/>
            <person name="Waligurski E."/>
            <person name="Pamer E.G."/>
        </authorList>
    </citation>
    <scope>NUCLEOTIDE SEQUENCE [LARGE SCALE GENOMIC DNA]</scope>
    <source>
        <strain evidence="2 4">DFI.3.7</strain>
    </source>
</reference>